<comment type="similarity">
    <text evidence="1 4">Belongs to the aldehyde dehydrogenase family.</text>
</comment>
<keyword evidence="2 4" id="KW-0560">Oxidoreductase</keyword>
<dbReference type="InterPro" id="IPR016161">
    <property type="entry name" value="Ald_DH/histidinol_DH"/>
</dbReference>
<sequence length="489" mass="53097">MSNAFIPDLLIDGRLVAARSGKTYDNIDPYRETVIGPTPDAGIEDMEAAVTAAARAFETTTWSKDHAFRSRCIGQLREAMQRHVEELREILVAEVGCPIFMTKAFQLELPVDELTDWVEFAQNYQFEQNMAPHPTMNPRNERLLIREPWGVTALITPYNYPIQQICYKVGPALAAGNTVVLKPSPLTPWTANFVGKLVVEETDIPPGVFNVITSSDPAVSEALVAHPAVEMIHFTGSTPVGKRIMASAAQRLKKVALELGGKSASIVLEDADVEAVVRFNVPRTARHSGQGCTNLTRLLLPRAKYELGLEVAAEVGPQVVWGDPRDPGTHMGPQISEANQQRVLQFIEKAKGEGGRIVTGGGVPEGADTGYFVEATVIADVHPDATIAQEEIFGPVLAVIPYDTEEEAVAIANNSQFGLSGAVWSASDERALAVAKQVRTGTMDVNGATWFARDTPFGGMKQSGVGREWGQMGFEEYLEVRVIGYPTPS</sequence>
<dbReference type="EMBL" id="RCZG01000008">
    <property type="protein sequence ID" value="TPG32460.1"/>
    <property type="molecule type" value="Genomic_DNA"/>
</dbReference>
<reference evidence="6 7" key="1">
    <citation type="journal article" date="2019" name="Environ. Microbiol.">
        <title>Species interactions and distinct microbial communities in high Arctic permafrost affected cryosols are associated with the CH4 and CO2 gas fluxes.</title>
        <authorList>
            <person name="Altshuler I."/>
            <person name="Hamel J."/>
            <person name="Turney S."/>
            <person name="Magnuson E."/>
            <person name="Levesque R."/>
            <person name="Greer C."/>
            <person name="Whyte L.G."/>
        </authorList>
    </citation>
    <scope>NUCLEOTIDE SEQUENCE [LARGE SCALE GENOMIC DNA]</scope>
    <source>
        <strain evidence="6 7">S5.20</strain>
    </source>
</reference>
<keyword evidence="7" id="KW-1185">Reference proteome</keyword>
<protein>
    <submittedName>
        <fullName evidence="6">Aldehyde dehydrogenase family protein</fullName>
    </submittedName>
</protein>
<dbReference type="Gene3D" id="3.40.309.10">
    <property type="entry name" value="Aldehyde Dehydrogenase, Chain A, domain 2"/>
    <property type="match status" value="1"/>
</dbReference>
<proteinExistence type="inferred from homology"/>
<evidence type="ECO:0000256" key="2">
    <source>
        <dbReference type="ARBA" id="ARBA00023002"/>
    </source>
</evidence>
<evidence type="ECO:0000259" key="5">
    <source>
        <dbReference type="Pfam" id="PF00171"/>
    </source>
</evidence>
<comment type="caution">
    <text evidence="6">The sequence shown here is derived from an EMBL/GenBank/DDBJ whole genome shotgun (WGS) entry which is preliminary data.</text>
</comment>
<dbReference type="OrthoDB" id="6882680at2"/>
<dbReference type="PROSITE" id="PS00687">
    <property type="entry name" value="ALDEHYDE_DEHYDR_GLU"/>
    <property type="match status" value="1"/>
</dbReference>
<dbReference type="InterPro" id="IPR029510">
    <property type="entry name" value="Ald_DH_CS_GLU"/>
</dbReference>
<evidence type="ECO:0000313" key="7">
    <source>
        <dbReference type="Proteomes" id="UP000320095"/>
    </source>
</evidence>
<evidence type="ECO:0000313" key="6">
    <source>
        <dbReference type="EMBL" id="TPG32460.1"/>
    </source>
</evidence>
<evidence type="ECO:0000256" key="1">
    <source>
        <dbReference type="ARBA" id="ARBA00009986"/>
    </source>
</evidence>
<evidence type="ECO:0000256" key="3">
    <source>
        <dbReference type="PROSITE-ProRule" id="PRU10007"/>
    </source>
</evidence>
<dbReference type="Proteomes" id="UP000320095">
    <property type="component" value="Unassembled WGS sequence"/>
</dbReference>
<feature type="domain" description="Aldehyde dehydrogenase" evidence="5">
    <location>
        <begin position="18"/>
        <end position="482"/>
    </location>
</feature>
<dbReference type="PANTHER" id="PTHR42804">
    <property type="entry name" value="ALDEHYDE DEHYDROGENASE"/>
    <property type="match status" value="1"/>
</dbReference>
<dbReference type="InterPro" id="IPR016162">
    <property type="entry name" value="Ald_DH_N"/>
</dbReference>
<dbReference type="AlphaFoldDB" id="A0A502E7P4"/>
<accession>A0A502E7P4</accession>
<dbReference type="CDD" id="cd07089">
    <property type="entry name" value="ALDH_CddD-AldA-like"/>
    <property type="match status" value="1"/>
</dbReference>
<dbReference type="InterPro" id="IPR016163">
    <property type="entry name" value="Ald_DH_C"/>
</dbReference>
<organism evidence="6 7">
    <name type="scientific">Mycolicibacterium hodleri</name>
    <dbReference type="NCBI Taxonomy" id="49897"/>
    <lineage>
        <taxon>Bacteria</taxon>
        <taxon>Bacillati</taxon>
        <taxon>Actinomycetota</taxon>
        <taxon>Actinomycetes</taxon>
        <taxon>Mycobacteriales</taxon>
        <taxon>Mycobacteriaceae</taxon>
        <taxon>Mycolicibacterium</taxon>
    </lineage>
</organism>
<dbReference type="Pfam" id="PF00171">
    <property type="entry name" value="Aldedh"/>
    <property type="match status" value="1"/>
</dbReference>
<evidence type="ECO:0000256" key="4">
    <source>
        <dbReference type="RuleBase" id="RU003345"/>
    </source>
</evidence>
<dbReference type="Gene3D" id="3.40.605.10">
    <property type="entry name" value="Aldehyde Dehydrogenase, Chain A, domain 1"/>
    <property type="match status" value="1"/>
</dbReference>
<feature type="active site" evidence="3">
    <location>
        <position position="258"/>
    </location>
</feature>
<gene>
    <name evidence="6" type="ORF">EAH80_19510</name>
</gene>
<dbReference type="InterPro" id="IPR015590">
    <property type="entry name" value="Aldehyde_DH_dom"/>
</dbReference>
<dbReference type="GO" id="GO:0016620">
    <property type="term" value="F:oxidoreductase activity, acting on the aldehyde or oxo group of donors, NAD or NADP as acceptor"/>
    <property type="evidence" value="ECO:0007669"/>
    <property type="project" value="InterPro"/>
</dbReference>
<name>A0A502E7P4_9MYCO</name>
<dbReference type="PANTHER" id="PTHR42804:SF1">
    <property type="entry name" value="ALDEHYDE DEHYDROGENASE-RELATED"/>
    <property type="match status" value="1"/>
</dbReference>
<dbReference type="SUPFAM" id="SSF53720">
    <property type="entry name" value="ALDH-like"/>
    <property type="match status" value="1"/>
</dbReference>
<dbReference type="FunFam" id="3.40.605.10:FF:000007">
    <property type="entry name" value="NAD/NADP-dependent betaine aldehyde dehydrogenase"/>
    <property type="match status" value="1"/>
</dbReference>